<evidence type="ECO:0000259" key="2">
    <source>
        <dbReference type="Pfam" id="PF03795"/>
    </source>
</evidence>
<accession>A0ABS5YUT6</accession>
<keyword evidence="4" id="KW-1185">Reference proteome</keyword>
<evidence type="ECO:0000313" key="4">
    <source>
        <dbReference type="Proteomes" id="UP001519654"/>
    </source>
</evidence>
<dbReference type="Proteomes" id="UP001519654">
    <property type="component" value="Unassembled WGS sequence"/>
</dbReference>
<dbReference type="Pfam" id="PF03795">
    <property type="entry name" value="YCII"/>
    <property type="match status" value="1"/>
</dbReference>
<evidence type="ECO:0000256" key="1">
    <source>
        <dbReference type="ARBA" id="ARBA00007689"/>
    </source>
</evidence>
<name>A0ABS5YUT6_9ACTN</name>
<evidence type="ECO:0000313" key="3">
    <source>
        <dbReference type="EMBL" id="MBU2666468.1"/>
    </source>
</evidence>
<protein>
    <recommendedName>
        <fullName evidence="2">YCII-related domain-containing protein</fullName>
    </recommendedName>
</protein>
<dbReference type="PANTHER" id="PTHR35174">
    <property type="entry name" value="BLL7171 PROTEIN-RELATED"/>
    <property type="match status" value="1"/>
</dbReference>
<dbReference type="InterPro" id="IPR011008">
    <property type="entry name" value="Dimeric_a/b-barrel"/>
</dbReference>
<comment type="similarity">
    <text evidence="1">Belongs to the YciI family.</text>
</comment>
<organism evidence="3 4">
    <name type="scientific">Paractinoplanes bogorensis</name>
    <dbReference type="NCBI Taxonomy" id="1610840"/>
    <lineage>
        <taxon>Bacteria</taxon>
        <taxon>Bacillati</taxon>
        <taxon>Actinomycetota</taxon>
        <taxon>Actinomycetes</taxon>
        <taxon>Micromonosporales</taxon>
        <taxon>Micromonosporaceae</taxon>
        <taxon>Paractinoplanes</taxon>
    </lineage>
</organism>
<dbReference type="PANTHER" id="PTHR35174:SF3">
    <property type="entry name" value="BLL7171 PROTEIN"/>
    <property type="match status" value="1"/>
</dbReference>
<feature type="domain" description="YCII-related" evidence="2">
    <location>
        <begin position="26"/>
        <end position="113"/>
    </location>
</feature>
<dbReference type="SUPFAM" id="SSF54909">
    <property type="entry name" value="Dimeric alpha+beta barrel"/>
    <property type="match status" value="1"/>
</dbReference>
<proteinExistence type="inferred from homology"/>
<dbReference type="EMBL" id="JAHKKG010000007">
    <property type="protein sequence ID" value="MBU2666468.1"/>
    <property type="molecule type" value="Genomic_DNA"/>
</dbReference>
<gene>
    <name evidence="3" type="ORF">KOI35_23460</name>
</gene>
<dbReference type="Gene3D" id="3.30.70.1060">
    <property type="entry name" value="Dimeric alpha+beta barrel"/>
    <property type="match status" value="1"/>
</dbReference>
<reference evidence="3 4" key="1">
    <citation type="submission" date="2021-06" db="EMBL/GenBank/DDBJ databases">
        <title>Actinoplanes lichenicola sp. nov., and Actinoplanes ovalisporus sp. nov., isolated from lichen in Thailand.</title>
        <authorList>
            <person name="Saeng-In P."/>
            <person name="Kanchanasin P."/>
            <person name="Yuki M."/>
            <person name="Kudo T."/>
            <person name="Ohkuma M."/>
            <person name="Phongsopitanun W."/>
            <person name="Tanasupawat S."/>
        </authorList>
    </citation>
    <scope>NUCLEOTIDE SEQUENCE [LARGE SCALE GENOMIC DNA]</scope>
    <source>
        <strain evidence="3 4">NBRC 110975</strain>
    </source>
</reference>
<comment type="caution">
    <text evidence="3">The sequence shown here is derived from an EMBL/GenBank/DDBJ whole genome shotgun (WGS) entry which is preliminary data.</text>
</comment>
<dbReference type="InterPro" id="IPR005545">
    <property type="entry name" value="YCII"/>
</dbReference>
<sequence>MKYMLMMFGDGGDMAATVDPAWVRDMITWMHDFDAELRKSGELLEDHGLAFPSTAKTVSYDEGQVAVTDGPFAESKESLAGFWIIDVAGEDRALELAGKIAFWSRKVEVREVHDQAPEFE</sequence>
<dbReference type="RefSeq" id="WP_215790051.1">
    <property type="nucleotide sequence ID" value="NZ_JAHKKG010000007.1"/>
</dbReference>